<accession>A0A7S2AMM0</accession>
<protein>
    <recommendedName>
        <fullName evidence="2">ABM domain-containing protein</fullName>
    </recommendedName>
</protein>
<proteinExistence type="predicted"/>
<evidence type="ECO:0008006" key="2">
    <source>
        <dbReference type="Google" id="ProtNLM"/>
    </source>
</evidence>
<dbReference type="SUPFAM" id="SSF54909">
    <property type="entry name" value="Dimeric alpha+beta barrel"/>
    <property type="match status" value="1"/>
</dbReference>
<reference evidence="1" key="1">
    <citation type="submission" date="2021-01" db="EMBL/GenBank/DDBJ databases">
        <authorList>
            <person name="Corre E."/>
            <person name="Pelletier E."/>
            <person name="Niang G."/>
            <person name="Scheremetjew M."/>
            <person name="Finn R."/>
            <person name="Kale V."/>
            <person name="Holt S."/>
            <person name="Cochrane G."/>
            <person name="Meng A."/>
            <person name="Brown T."/>
            <person name="Cohen L."/>
        </authorList>
    </citation>
    <scope>NUCLEOTIDE SEQUENCE</scope>
    <source>
        <strain evidence="1">RCC733</strain>
    </source>
</reference>
<evidence type="ECO:0000313" key="1">
    <source>
        <dbReference type="EMBL" id="CAD9372445.1"/>
    </source>
</evidence>
<name>A0A7S2AMM0_9CHLO</name>
<dbReference type="AlphaFoldDB" id="A0A7S2AMM0"/>
<dbReference type="EMBL" id="HBGR01003555">
    <property type="protein sequence ID" value="CAD9372445.1"/>
    <property type="molecule type" value="Transcribed_RNA"/>
</dbReference>
<dbReference type="Gene3D" id="3.30.70.100">
    <property type="match status" value="1"/>
</dbReference>
<sequence length="184" mass="20210">MLASHSHVKVRVPYRACSASSAGDSSRMASRMQRCFLGGRKHTTVAAASAESTDTASNGAPAARSFVNNGKFLVEKKAEGEFVQTWKNREANMNGTPGFVSFSIEKLSDDAEGRGVVYATCSTWSSIPEFEEWNLKPENLRSHLPPGVWQWVQPLGMGFPEDFVPLVDTKVFPSAKYPPKPKKK</sequence>
<organism evidence="1">
    <name type="scientific">Pycnococcus provasolii</name>
    <dbReference type="NCBI Taxonomy" id="41880"/>
    <lineage>
        <taxon>Eukaryota</taxon>
        <taxon>Viridiplantae</taxon>
        <taxon>Chlorophyta</taxon>
        <taxon>Pseudoscourfieldiophyceae</taxon>
        <taxon>Pseudoscourfieldiales</taxon>
        <taxon>Pycnococcaceae</taxon>
        <taxon>Pycnococcus</taxon>
    </lineage>
</organism>
<dbReference type="InterPro" id="IPR011008">
    <property type="entry name" value="Dimeric_a/b-barrel"/>
</dbReference>
<gene>
    <name evidence="1" type="ORF">PPRO1471_LOCUS2365</name>
</gene>